<dbReference type="EMBL" id="CAJVPM010019958">
    <property type="protein sequence ID" value="CAG8632520.1"/>
    <property type="molecule type" value="Genomic_DNA"/>
</dbReference>
<proteinExistence type="predicted"/>
<comment type="caution">
    <text evidence="1">The sequence shown here is derived from an EMBL/GenBank/DDBJ whole genome shotgun (WGS) entry which is preliminary data.</text>
</comment>
<feature type="non-terminal residue" evidence="1">
    <location>
        <position position="1"/>
    </location>
</feature>
<accession>A0ACA9N3Z5</accession>
<keyword evidence="2" id="KW-1185">Reference proteome</keyword>
<dbReference type="Proteomes" id="UP000789860">
    <property type="component" value="Unassembled WGS sequence"/>
</dbReference>
<sequence>AILEQVQEKLIKEIKEVEIRVESITIVVIDETQSIKPLEDIT</sequence>
<organism evidence="1 2">
    <name type="scientific">Scutellospora calospora</name>
    <dbReference type="NCBI Taxonomy" id="85575"/>
    <lineage>
        <taxon>Eukaryota</taxon>
        <taxon>Fungi</taxon>
        <taxon>Fungi incertae sedis</taxon>
        <taxon>Mucoromycota</taxon>
        <taxon>Glomeromycotina</taxon>
        <taxon>Glomeromycetes</taxon>
        <taxon>Diversisporales</taxon>
        <taxon>Gigasporaceae</taxon>
        <taxon>Scutellospora</taxon>
    </lineage>
</organism>
<evidence type="ECO:0000313" key="1">
    <source>
        <dbReference type="EMBL" id="CAG8632520.1"/>
    </source>
</evidence>
<name>A0ACA9N3Z5_9GLOM</name>
<reference evidence="1" key="1">
    <citation type="submission" date="2021-06" db="EMBL/GenBank/DDBJ databases">
        <authorList>
            <person name="Kallberg Y."/>
            <person name="Tangrot J."/>
            <person name="Rosling A."/>
        </authorList>
    </citation>
    <scope>NUCLEOTIDE SEQUENCE</scope>
    <source>
        <strain evidence="1">AU212A</strain>
    </source>
</reference>
<gene>
    <name evidence="1" type="ORF">SCALOS_LOCUS8020</name>
</gene>
<protein>
    <submittedName>
        <fullName evidence="1">11683_t:CDS:1</fullName>
    </submittedName>
</protein>
<evidence type="ECO:0000313" key="2">
    <source>
        <dbReference type="Proteomes" id="UP000789860"/>
    </source>
</evidence>